<proteinExistence type="predicted"/>
<evidence type="ECO:0000313" key="2">
    <source>
        <dbReference type="Proteomes" id="UP000239833"/>
    </source>
</evidence>
<dbReference type="AlphaFoldDB" id="A0A2L1TP16"/>
<organism evidence="1 2">
    <name type="scientific">Paenibacillus larvae subsp. larvae</name>
    <dbReference type="NCBI Taxonomy" id="147375"/>
    <lineage>
        <taxon>Bacteria</taxon>
        <taxon>Bacillati</taxon>
        <taxon>Bacillota</taxon>
        <taxon>Bacilli</taxon>
        <taxon>Bacillales</taxon>
        <taxon>Paenibacillaceae</taxon>
        <taxon>Paenibacillus</taxon>
    </lineage>
</organism>
<gene>
    <name evidence="1" type="ORF">ERICIII_02625</name>
</gene>
<protein>
    <submittedName>
        <fullName evidence="1">Uncharacterized protein</fullName>
    </submittedName>
</protein>
<evidence type="ECO:0000313" key="1">
    <source>
        <dbReference type="EMBL" id="AVF26761.1"/>
    </source>
</evidence>
<dbReference type="EMBL" id="CP019655">
    <property type="protein sequence ID" value="AVF26761.1"/>
    <property type="molecule type" value="Genomic_DNA"/>
</dbReference>
<sequence>MMKPLIHVMKIVMSILFLGASADVVNEQDHLVQS</sequence>
<accession>A0A2L1TP16</accession>
<name>A0A2L1TP16_9BACL</name>
<reference evidence="2" key="1">
    <citation type="submission" date="2017-02" db="EMBL/GenBank/DDBJ databases">
        <title>Delineation of Paenibacillus larvae strains originating from foulbrood outbreaks.</title>
        <authorList>
            <person name="Beims H."/>
            <person name="Bunk B."/>
            <person name="Sproeer C."/>
            <person name="Mohr K.I."/>
            <person name="Pradella S."/>
            <person name="Guenther G."/>
            <person name="Rohde M."/>
            <person name="von der Ohe W."/>
            <person name="Steinert M."/>
        </authorList>
    </citation>
    <scope>NUCLEOTIDE SEQUENCE [LARGE SCALE GENOMIC DNA]</scope>
    <source>
        <strain evidence="2">Eric_III</strain>
    </source>
</reference>
<dbReference type="Proteomes" id="UP000239833">
    <property type="component" value="Chromosome"/>
</dbReference>